<dbReference type="PANTHER" id="PTHR30287:SF2">
    <property type="entry name" value="BLL1001 PROTEIN"/>
    <property type="match status" value="1"/>
</dbReference>
<feature type="transmembrane region" description="Helical" evidence="6">
    <location>
        <begin position="450"/>
        <end position="469"/>
    </location>
</feature>
<feature type="transmembrane region" description="Helical" evidence="6">
    <location>
        <begin position="741"/>
        <end position="761"/>
    </location>
</feature>
<evidence type="ECO:0000256" key="4">
    <source>
        <dbReference type="ARBA" id="ARBA00022989"/>
    </source>
</evidence>
<feature type="domain" description="MacB-like periplasmic core" evidence="8">
    <location>
        <begin position="17"/>
        <end position="249"/>
    </location>
</feature>
<accession>A0A259TYZ1</accession>
<evidence type="ECO:0000256" key="3">
    <source>
        <dbReference type="ARBA" id="ARBA00022692"/>
    </source>
</evidence>
<dbReference type="InterPro" id="IPR038766">
    <property type="entry name" value="Membrane_comp_ABC_pdt"/>
</dbReference>
<evidence type="ECO:0000256" key="1">
    <source>
        <dbReference type="ARBA" id="ARBA00004651"/>
    </source>
</evidence>
<dbReference type="EMBL" id="MQWB01000001">
    <property type="protein sequence ID" value="OZC02972.1"/>
    <property type="molecule type" value="Genomic_DNA"/>
</dbReference>
<comment type="subcellular location">
    <subcellularLocation>
        <location evidence="1">Cell membrane</location>
        <topology evidence="1">Multi-pass membrane protein</topology>
    </subcellularLocation>
</comment>
<dbReference type="OrthoDB" id="9780560at2"/>
<evidence type="ECO:0000259" key="7">
    <source>
        <dbReference type="Pfam" id="PF02687"/>
    </source>
</evidence>
<dbReference type="InterPro" id="IPR003838">
    <property type="entry name" value="ABC3_permease_C"/>
</dbReference>
<feature type="transmembrane region" description="Helical" evidence="6">
    <location>
        <begin position="833"/>
        <end position="856"/>
    </location>
</feature>
<dbReference type="Pfam" id="PF12704">
    <property type="entry name" value="MacB_PCD"/>
    <property type="match status" value="2"/>
</dbReference>
<comment type="caution">
    <text evidence="9">The sequence shown here is derived from an EMBL/GenBank/DDBJ whole genome shotgun (WGS) entry which is preliminary data.</text>
</comment>
<evidence type="ECO:0000259" key="8">
    <source>
        <dbReference type="Pfam" id="PF12704"/>
    </source>
</evidence>
<dbReference type="InterPro" id="IPR025857">
    <property type="entry name" value="MacB_PCD"/>
</dbReference>
<dbReference type="Pfam" id="PF02687">
    <property type="entry name" value="FtsX"/>
    <property type="match status" value="2"/>
</dbReference>
<dbReference type="PANTHER" id="PTHR30287">
    <property type="entry name" value="MEMBRANE COMPONENT OF PREDICTED ABC SUPERFAMILY METABOLITE UPTAKE TRANSPORTER"/>
    <property type="match status" value="1"/>
</dbReference>
<dbReference type="RefSeq" id="WP_094547778.1">
    <property type="nucleotide sequence ID" value="NZ_MQWB01000001.1"/>
</dbReference>
<evidence type="ECO:0000256" key="6">
    <source>
        <dbReference type="SAM" id="Phobius"/>
    </source>
</evidence>
<evidence type="ECO:0008006" key="11">
    <source>
        <dbReference type="Google" id="ProtNLM"/>
    </source>
</evidence>
<evidence type="ECO:0000313" key="9">
    <source>
        <dbReference type="EMBL" id="OZC02972.1"/>
    </source>
</evidence>
<feature type="domain" description="ABC3 transporter permease C-terminal" evidence="7">
    <location>
        <begin position="283"/>
        <end position="404"/>
    </location>
</feature>
<evidence type="ECO:0000313" key="10">
    <source>
        <dbReference type="Proteomes" id="UP000216446"/>
    </source>
</evidence>
<keyword evidence="4 6" id="KW-1133">Transmembrane helix</keyword>
<protein>
    <recommendedName>
        <fullName evidence="11">ABC transporter permease</fullName>
    </recommendedName>
</protein>
<feature type="transmembrane region" description="Helical" evidence="6">
    <location>
        <begin position="424"/>
        <end position="444"/>
    </location>
</feature>
<dbReference type="InParanoid" id="A0A259TYZ1"/>
<evidence type="ECO:0000256" key="2">
    <source>
        <dbReference type="ARBA" id="ARBA00022475"/>
    </source>
</evidence>
<sequence length="868" mass="90960">MLARSSRRYLFRHPWLTALSLVGVALGVAVVVAVDLANASATKAFRLSSESLSGRATHVVVGGPGGVPGDLYRELTVARGVQAAPVVEGYARPEADSQRVLQVFGVDLFAESDFRPFIAPQGASGVDLPGLLTTSGGTLLSAGTAEELGVAVGDSLPLRVDGREEMAVVLGVLTPEDDRSRRAIQNLLVVDVATAQEWQGGTGYEVQGTGEAEPLSGTPYLVPGTTNRLSRIDLLIPDDARGEALLAEIEADLPEGLEVRPASAQADALETMTAAFRLNLTALSLLALVVGLFLIYNTITFSVVQRRQLLGTYRALGVTRREVFRLVIGEALVVGAVGTVIGLGLGVLLGTGLVRLVTQTIGDLYFVVRVRDLSLDPWSLAKGVALGLGSSALGALGPGWEAASVAPASALRRSQQEDNLADRAGLLALAGLGSALLGVVVFLIPAGVALAYVGLLFVIVGAALAAPWATRLFSNAASGALARIFGPVGRMAARGINASLSRTAIAVAALAVAVASTVGVGVMVSSFRATVGDWLGSVLQADVYIQPPATVFRRGGGFLDPSVTQDLIALDGVARADGVRTQQLDTDGGPIDLVVTNIDGQRAGIYRYKAGTASGVAEAAARGEVAVSEPFAFRFDVGVGDTLRLPTDEGERAYPISGIYYDYGNDLGVVMMDEQTFLQSYRDPGLSGLALTAASGVDPEELTERAKAASEGRQRLVVRSNRSLREASLEIFDQTFVVTNVLRLLAVLVAFVGVLSALMALQLERKRELAMLRAQGMTRREVARMVFAQTGLMGLWAGALALPLGLSLAWVLVYVVNVRSFGWTLAFTVDPWILVQAVALAVVAALLAGIYPAWAMGRADPALAMREE</sequence>
<dbReference type="Proteomes" id="UP000216446">
    <property type="component" value="Unassembled WGS sequence"/>
</dbReference>
<name>A0A259TYZ1_9BACT</name>
<keyword evidence="3 6" id="KW-0812">Transmembrane</keyword>
<feature type="transmembrane region" description="Helical" evidence="6">
    <location>
        <begin position="504"/>
        <end position="524"/>
    </location>
</feature>
<feature type="transmembrane region" description="Helical" evidence="6">
    <location>
        <begin position="782"/>
        <end position="813"/>
    </location>
</feature>
<dbReference type="GO" id="GO:0005886">
    <property type="term" value="C:plasma membrane"/>
    <property type="evidence" value="ECO:0007669"/>
    <property type="project" value="UniProtKB-SubCell"/>
</dbReference>
<keyword evidence="5 6" id="KW-0472">Membrane</keyword>
<keyword evidence="10" id="KW-1185">Reference proteome</keyword>
<feature type="transmembrane region" description="Helical" evidence="6">
    <location>
        <begin position="282"/>
        <end position="304"/>
    </location>
</feature>
<feature type="domain" description="ABC3 transporter permease C-terminal" evidence="7">
    <location>
        <begin position="744"/>
        <end position="860"/>
    </location>
</feature>
<proteinExistence type="predicted"/>
<feature type="domain" description="MacB-like periplasmic core" evidence="8">
    <location>
        <begin position="503"/>
        <end position="708"/>
    </location>
</feature>
<reference evidence="9 10" key="1">
    <citation type="submission" date="2016-11" db="EMBL/GenBank/DDBJ databases">
        <title>Study of marine rhodopsin-containing bacteria.</title>
        <authorList>
            <person name="Yoshizawa S."/>
            <person name="Kumagai Y."/>
            <person name="Kogure K."/>
        </authorList>
    </citation>
    <scope>NUCLEOTIDE SEQUENCE [LARGE SCALE GENOMIC DNA]</scope>
    <source>
        <strain evidence="9 10">SG-29</strain>
    </source>
</reference>
<dbReference type="AlphaFoldDB" id="A0A259TYZ1"/>
<keyword evidence="2" id="KW-1003">Cell membrane</keyword>
<feature type="transmembrane region" description="Helical" evidence="6">
    <location>
        <begin position="324"/>
        <end position="349"/>
    </location>
</feature>
<gene>
    <name evidence="9" type="ORF">BSZ36_08305</name>
</gene>
<organism evidence="9 10">
    <name type="scientific">Rubricoccus marinus</name>
    <dbReference type="NCBI Taxonomy" id="716817"/>
    <lineage>
        <taxon>Bacteria</taxon>
        <taxon>Pseudomonadati</taxon>
        <taxon>Rhodothermota</taxon>
        <taxon>Rhodothermia</taxon>
        <taxon>Rhodothermales</taxon>
        <taxon>Rubricoccaceae</taxon>
        <taxon>Rubricoccus</taxon>
    </lineage>
</organism>
<evidence type="ECO:0000256" key="5">
    <source>
        <dbReference type="ARBA" id="ARBA00023136"/>
    </source>
</evidence>